<accession>A0A3P1BMD3</accession>
<sequence>MYNISRLEDILEDARGMLSDHQGRLRRNPTSHFYKSLVASSKARVEEYTTLLIQEKERRGKEIVELRLIGPKANFGSLPANLFSLVTEYFEEMLVQAGRFIRYGHHNKGATGQTRKQMNIQLSQISSGSTRLFFTIDSHPDMYGNSLTEDCLYKTFDVLQIQKTDDISDRISQYGKGGVKNMNKLLRGLINADLEAEINWFAPNDKQVYWEGNKEKLFQLQTTLESMAQAEPEEKPFYGTIITESIKGPGKFEVKLWPAGTISGTVPKAVMGQLLSLHVGETCKGVVYEFINENRLTGDVRRSYQLKSIEAAEIPPGTAFNQLSLFN</sequence>
<gene>
    <name evidence="1" type="ORF">EHT25_16310</name>
</gene>
<dbReference type="AlphaFoldDB" id="A0A3P1BMD3"/>
<organism evidence="1 2">
    <name type="scientific">Larkinella rosea</name>
    <dbReference type="NCBI Taxonomy" id="2025312"/>
    <lineage>
        <taxon>Bacteria</taxon>
        <taxon>Pseudomonadati</taxon>
        <taxon>Bacteroidota</taxon>
        <taxon>Cytophagia</taxon>
        <taxon>Cytophagales</taxon>
        <taxon>Spirosomataceae</taxon>
        <taxon>Larkinella</taxon>
    </lineage>
</organism>
<dbReference type="OrthoDB" id="933794at2"/>
<comment type="caution">
    <text evidence="1">The sequence shown here is derived from an EMBL/GenBank/DDBJ whole genome shotgun (WGS) entry which is preliminary data.</text>
</comment>
<protein>
    <submittedName>
        <fullName evidence="1">Uncharacterized protein</fullName>
    </submittedName>
</protein>
<keyword evidence="2" id="KW-1185">Reference proteome</keyword>
<dbReference type="EMBL" id="RQJO01000009">
    <property type="protein sequence ID" value="RRB02053.1"/>
    <property type="molecule type" value="Genomic_DNA"/>
</dbReference>
<dbReference type="RefSeq" id="WP_124876217.1">
    <property type="nucleotide sequence ID" value="NZ_RQJO01000009.1"/>
</dbReference>
<name>A0A3P1BMD3_9BACT</name>
<reference evidence="1 2" key="1">
    <citation type="submission" date="2018-11" db="EMBL/GenBank/DDBJ databases">
        <authorList>
            <person name="Zhou Z."/>
            <person name="Wang G."/>
        </authorList>
    </citation>
    <scope>NUCLEOTIDE SEQUENCE [LARGE SCALE GENOMIC DNA]</scope>
    <source>
        <strain evidence="1 2">KCTC52004</strain>
    </source>
</reference>
<evidence type="ECO:0000313" key="2">
    <source>
        <dbReference type="Proteomes" id="UP000271925"/>
    </source>
</evidence>
<proteinExistence type="predicted"/>
<dbReference type="Proteomes" id="UP000271925">
    <property type="component" value="Unassembled WGS sequence"/>
</dbReference>
<evidence type="ECO:0000313" key="1">
    <source>
        <dbReference type="EMBL" id="RRB02053.1"/>
    </source>
</evidence>